<dbReference type="RefSeq" id="XP_042993981.1">
    <property type="nucleotide sequence ID" value="XM_043138047.1"/>
</dbReference>
<organism evidence="1 2">
    <name type="scientific">Ustilaginoidea virens</name>
    <name type="common">Rice false smut fungus</name>
    <name type="synonym">Villosiclava virens</name>
    <dbReference type="NCBI Taxonomy" id="1159556"/>
    <lineage>
        <taxon>Eukaryota</taxon>
        <taxon>Fungi</taxon>
        <taxon>Dikarya</taxon>
        <taxon>Ascomycota</taxon>
        <taxon>Pezizomycotina</taxon>
        <taxon>Sordariomycetes</taxon>
        <taxon>Hypocreomycetidae</taxon>
        <taxon>Hypocreales</taxon>
        <taxon>Clavicipitaceae</taxon>
        <taxon>Ustilaginoidea</taxon>
    </lineage>
</organism>
<gene>
    <name evidence="1" type="ORF">UV8b_00549</name>
</gene>
<dbReference type="Proteomes" id="UP000027002">
    <property type="component" value="Chromosome 1"/>
</dbReference>
<dbReference type="GeneID" id="66061327"/>
<reference evidence="1" key="1">
    <citation type="submission" date="2020-03" db="EMBL/GenBank/DDBJ databases">
        <title>A mixture of massive structural variations and highly conserved coding sequences in Ustilaginoidea virens genome.</title>
        <authorList>
            <person name="Zhang K."/>
            <person name="Zhao Z."/>
            <person name="Zhang Z."/>
            <person name="Li Y."/>
            <person name="Hsiang T."/>
            <person name="Sun W."/>
        </authorList>
    </citation>
    <scope>NUCLEOTIDE SEQUENCE</scope>
    <source>
        <strain evidence="1">UV-8b</strain>
    </source>
</reference>
<sequence length="91" mass="10040">MGLSDSLSWWCEVSVKRIGSQALGAYGSVHSLELLGFDDSECPSWPMTLQQSPEKLLFGGGKSGGLIEQWNLPVARQVHVKARRDVLRNKV</sequence>
<name>A0A8E5MDK7_USTVR</name>
<keyword evidence="2" id="KW-1185">Reference proteome</keyword>
<protein>
    <submittedName>
        <fullName evidence="1">Uncharacterized protein</fullName>
    </submittedName>
</protein>
<proteinExistence type="predicted"/>
<dbReference type="EMBL" id="CP072753">
    <property type="protein sequence ID" value="QUC16308.1"/>
    <property type="molecule type" value="Genomic_DNA"/>
</dbReference>
<evidence type="ECO:0000313" key="2">
    <source>
        <dbReference type="Proteomes" id="UP000027002"/>
    </source>
</evidence>
<dbReference type="AlphaFoldDB" id="A0A8E5MDK7"/>
<dbReference type="KEGG" id="uvi:66061327"/>
<evidence type="ECO:0000313" key="1">
    <source>
        <dbReference type="EMBL" id="QUC16308.1"/>
    </source>
</evidence>
<accession>A0A8E5MDK7</accession>